<dbReference type="InterPro" id="IPR045386">
    <property type="entry name" value="DUF6525"/>
</dbReference>
<organism evidence="2 3">
    <name type="scientific">Mangrovicoccus algicola</name>
    <dbReference type="NCBI Taxonomy" id="2771008"/>
    <lineage>
        <taxon>Bacteria</taxon>
        <taxon>Pseudomonadati</taxon>
        <taxon>Pseudomonadota</taxon>
        <taxon>Alphaproteobacteria</taxon>
        <taxon>Rhodobacterales</taxon>
        <taxon>Paracoccaceae</taxon>
        <taxon>Mangrovicoccus</taxon>
    </lineage>
</organism>
<feature type="region of interest" description="Disordered" evidence="1">
    <location>
        <begin position="1"/>
        <end position="31"/>
    </location>
</feature>
<accession>A0A8J7CIF6</accession>
<protein>
    <submittedName>
        <fullName evidence="2">Uncharacterized protein</fullName>
    </submittedName>
</protein>
<dbReference type="AlphaFoldDB" id="A0A8J7CIF6"/>
<evidence type="ECO:0000313" key="2">
    <source>
        <dbReference type="EMBL" id="MBE3639495.1"/>
    </source>
</evidence>
<gene>
    <name evidence="2" type="ORF">ICN82_14935</name>
</gene>
<keyword evidence="3" id="KW-1185">Reference proteome</keyword>
<dbReference type="EMBL" id="JACVXA010000048">
    <property type="protein sequence ID" value="MBE3639495.1"/>
    <property type="molecule type" value="Genomic_DNA"/>
</dbReference>
<dbReference type="Pfam" id="PF20135">
    <property type="entry name" value="DUF6525"/>
    <property type="match status" value="1"/>
</dbReference>
<dbReference type="RefSeq" id="WP_193184229.1">
    <property type="nucleotide sequence ID" value="NZ_JACVXA010000048.1"/>
</dbReference>
<sequence length="93" mass="10481">MTPIPRRPPAARAANLGQTGFPRRRRQGDPMRDYDALPAALRGWLAGAALPWSPASCRRIWARHRAEGIAAVLERLDRAERAMLSRERLSRGR</sequence>
<evidence type="ECO:0000256" key="1">
    <source>
        <dbReference type="SAM" id="MobiDB-lite"/>
    </source>
</evidence>
<dbReference type="Proteomes" id="UP000609121">
    <property type="component" value="Unassembled WGS sequence"/>
</dbReference>
<proteinExistence type="predicted"/>
<comment type="caution">
    <text evidence="2">The sequence shown here is derived from an EMBL/GenBank/DDBJ whole genome shotgun (WGS) entry which is preliminary data.</text>
</comment>
<reference evidence="2" key="1">
    <citation type="submission" date="2020-09" db="EMBL/GenBank/DDBJ databases">
        <title>A novel bacterium of genus Mangrovicoccus, isolated from South China Sea.</title>
        <authorList>
            <person name="Huang H."/>
            <person name="Mo K."/>
            <person name="Hu Y."/>
        </authorList>
    </citation>
    <scope>NUCLEOTIDE SEQUENCE</scope>
    <source>
        <strain evidence="2">HB182678</strain>
    </source>
</reference>
<name>A0A8J7CIF6_9RHOB</name>
<evidence type="ECO:0000313" key="3">
    <source>
        <dbReference type="Proteomes" id="UP000609121"/>
    </source>
</evidence>